<sequence>MDYIRLKQAAAKVVGPIYSENLVNYVRYPYSPWEDKYQCIFIHVPKTAGKSVAKCLLGAPNGTGHTKLKCYERDKVKYHRYAKVAFVRNPWDRLVSAFFYLKLNKRKDNDRKFFDFYIGKNLNFNDFLKLLEDKKSRRTVLRWQHFTPQRRFLINSSGMMDIDYLCRFENISNDYNSIKSVINPLALDLIKVNATPRSEYRKYYNIEQANLVGNIYEEDVSEFHYVF</sequence>
<protein>
    <recommendedName>
        <fullName evidence="3">Sulfotransferase family protein</fullName>
    </recommendedName>
</protein>
<dbReference type="Proteomes" id="UP000033434">
    <property type="component" value="Unassembled WGS sequence"/>
</dbReference>
<gene>
    <name evidence="1" type="ORF">N479_00955</name>
</gene>
<comment type="caution">
    <text evidence="1">The sequence shown here is derived from an EMBL/GenBank/DDBJ whole genome shotgun (WGS) entry which is preliminary data.</text>
</comment>
<dbReference type="InterPro" id="IPR027417">
    <property type="entry name" value="P-loop_NTPase"/>
</dbReference>
<name>A0A0F6AF25_9GAMM</name>
<dbReference type="SUPFAM" id="SSF52540">
    <property type="entry name" value="P-loop containing nucleoside triphosphate hydrolases"/>
    <property type="match status" value="1"/>
</dbReference>
<dbReference type="GO" id="GO:0016020">
    <property type="term" value="C:membrane"/>
    <property type="evidence" value="ECO:0007669"/>
    <property type="project" value="InterPro"/>
</dbReference>
<organism evidence="1 2">
    <name type="scientific">Pseudoalteromonas luteoviolacea S4054</name>
    <dbReference type="NCBI Taxonomy" id="1129367"/>
    <lineage>
        <taxon>Bacteria</taxon>
        <taxon>Pseudomonadati</taxon>
        <taxon>Pseudomonadota</taxon>
        <taxon>Gammaproteobacteria</taxon>
        <taxon>Alteromonadales</taxon>
        <taxon>Pseudoalteromonadaceae</taxon>
        <taxon>Pseudoalteromonas</taxon>
    </lineage>
</organism>
<evidence type="ECO:0008006" key="3">
    <source>
        <dbReference type="Google" id="ProtNLM"/>
    </source>
</evidence>
<evidence type="ECO:0000313" key="1">
    <source>
        <dbReference type="EMBL" id="KKE84788.1"/>
    </source>
</evidence>
<evidence type="ECO:0000313" key="2">
    <source>
        <dbReference type="Proteomes" id="UP000033434"/>
    </source>
</evidence>
<reference evidence="1 2" key="1">
    <citation type="journal article" date="2015" name="BMC Genomics">
        <title>Genome mining reveals unlocked bioactive potential of marine Gram-negative bacteria.</title>
        <authorList>
            <person name="Machado H."/>
            <person name="Sonnenschein E.C."/>
            <person name="Melchiorsen J."/>
            <person name="Gram L."/>
        </authorList>
    </citation>
    <scope>NUCLEOTIDE SEQUENCE [LARGE SCALE GENOMIC DNA]</scope>
    <source>
        <strain evidence="1 2">S4054</strain>
    </source>
</reference>
<dbReference type="Gene3D" id="3.40.50.300">
    <property type="entry name" value="P-loop containing nucleotide triphosphate hydrolases"/>
    <property type="match status" value="1"/>
</dbReference>
<dbReference type="InterPro" id="IPR005331">
    <property type="entry name" value="Sulfotransferase"/>
</dbReference>
<dbReference type="Pfam" id="PF03567">
    <property type="entry name" value="Sulfotransfer_2"/>
    <property type="match status" value="1"/>
</dbReference>
<accession>A0A0F6AF25</accession>
<dbReference type="RefSeq" id="WP_046355067.1">
    <property type="nucleotide sequence ID" value="NZ_AUXW01000112.1"/>
</dbReference>
<proteinExistence type="predicted"/>
<dbReference type="EMBL" id="AUXW01000112">
    <property type="protein sequence ID" value="KKE84788.1"/>
    <property type="molecule type" value="Genomic_DNA"/>
</dbReference>
<dbReference type="GO" id="GO:0008146">
    <property type="term" value="F:sulfotransferase activity"/>
    <property type="evidence" value="ECO:0007669"/>
    <property type="project" value="InterPro"/>
</dbReference>
<dbReference type="PATRIC" id="fig|1129367.4.peg.1293"/>
<dbReference type="AlphaFoldDB" id="A0A0F6AF25"/>